<dbReference type="EMBL" id="CP002644">
    <property type="protein sequence ID" value="AER18814.1"/>
    <property type="molecule type" value="Genomic_DNA"/>
</dbReference>
<dbReference type="AlphaFoldDB" id="G7SFA6"/>
<name>G7SFA6_STRSU</name>
<organism evidence="1 2">
    <name type="scientific">Streptococcus suis D12</name>
    <dbReference type="NCBI Taxonomy" id="1004952"/>
    <lineage>
        <taxon>Bacteria</taxon>
        <taxon>Bacillati</taxon>
        <taxon>Bacillota</taxon>
        <taxon>Bacilli</taxon>
        <taxon>Lactobacillales</taxon>
        <taxon>Streptococcaceae</taxon>
        <taxon>Streptococcus</taxon>
    </lineage>
</organism>
<dbReference type="PATRIC" id="fig|1004952.3.peg.474"/>
<protein>
    <submittedName>
        <fullName evidence="1">Uncharacterized protein</fullName>
    </submittedName>
</protein>
<gene>
    <name evidence="1" type="ORF">SSUD12_0489</name>
</gene>
<reference evidence="1 2" key="1">
    <citation type="journal article" date="2011" name="BMC Genomics">
        <title>Comparative Genomic Analysis of Streptococcus suis reveals significant genomic diversity among different serotypes.</title>
        <authorList>
            <person name="Zhang A."/>
            <person name="Yang M."/>
            <person name="Hu P."/>
            <person name="Wu J."/>
            <person name="Chen B."/>
            <person name="Hua Y."/>
            <person name="Yu J."/>
            <person name="Chen H."/>
            <person name="Xiao J."/>
            <person name="Jin M."/>
        </authorList>
    </citation>
    <scope>NUCLEOTIDE SEQUENCE [LARGE SCALE GENOMIC DNA]</scope>
    <source>
        <strain evidence="1">D12</strain>
    </source>
</reference>
<proteinExistence type="predicted"/>
<dbReference type="KEGG" id="ssk:SSUD12_0489"/>
<dbReference type="HOGENOM" id="CLU_3317984_0_0_9"/>
<evidence type="ECO:0000313" key="1">
    <source>
        <dbReference type="EMBL" id="AER18814.1"/>
    </source>
</evidence>
<sequence>MQKIPTTWLGFSGDYEKYLGLGVGQNSNNHREFPLTSKQ</sequence>
<accession>G7SFA6</accession>
<evidence type="ECO:0000313" key="2">
    <source>
        <dbReference type="Proteomes" id="UP000008845"/>
    </source>
</evidence>
<dbReference type="Proteomes" id="UP000008845">
    <property type="component" value="Chromosome"/>
</dbReference>